<accession>A0A9W6ZEJ6</accession>
<dbReference type="InterPro" id="IPR015947">
    <property type="entry name" value="PUA-like_sf"/>
</dbReference>
<gene>
    <name evidence="3" type="ORF">TL16_g00873</name>
</gene>
<protein>
    <recommendedName>
        <fullName evidence="2">Lon N-terminal domain-containing protein</fullName>
    </recommendedName>
</protein>
<dbReference type="InterPro" id="IPR003111">
    <property type="entry name" value="Lon_prtase_N"/>
</dbReference>
<feature type="domain" description="Lon N-terminal" evidence="2">
    <location>
        <begin position="44"/>
        <end position="316"/>
    </location>
</feature>
<organism evidence="3 4">
    <name type="scientific">Triparma laevis f. inornata</name>
    <dbReference type="NCBI Taxonomy" id="1714386"/>
    <lineage>
        <taxon>Eukaryota</taxon>
        <taxon>Sar</taxon>
        <taxon>Stramenopiles</taxon>
        <taxon>Ochrophyta</taxon>
        <taxon>Bolidophyceae</taxon>
        <taxon>Parmales</taxon>
        <taxon>Triparmaceae</taxon>
        <taxon>Triparma</taxon>
    </lineage>
</organism>
<feature type="signal peptide" evidence="1">
    <location>
        <begin position="1"/>
        <end position="22"/>
    </location>
</feature>
<reference evidence="4" key="1">
    <citation type="journal article" date="2023" name="Commun. Biol.">
        <title>Genome analysis of Parmales, the sister group of diatoms, reveals the evolutionary specialization of diatoms from phago-mixotrophs to photoautotrophs.</title>
        <authorList>
            <person name="Ban H."/>
            <person name="Sato S."/>
            <person name="Yoshikawa S."/>
            <person name="Yamada K."/>
            <person name="Nakamura Y."/>
            <person name="Ichinomiya M."/>
            <person name="Sato N."/>
            <person name="Blanc-Mathieu R."/>
            <person name="Endo H."/>
            <person name="Kuwata A."/>
            <person name="Ogata H."/>
        </authorList>
    </citation>
    <scope>NUCLEOTIDE SEQUENCE [LARGE SCALE GENOMIC DNA]</scope>
</reference>
<dbReference type="PANTHER" id="PTHR46732:SF5">
    <property type="entry name" value="ATP-DEPENDENT PROTEASE LA (LON) DOMAIN PROTEIN"/>
    <property type="match status" value="1"/>
</dbReference>
<dbReference type="SUPFAM" id="SSF88697">
    <property type="entry name" value="PUA domain-like"/>
    <property type="match status" value="1"/>
</dbReference>
<evidence type="ECO:0000313" key="3">
    <source>
        <dbReference type="EMBL" id="GMH50806.1"/>
    </source>
</evidence>
<feature type="chain" id="PRO_5040762504" description="Lon N-terminal domain-containing protein" evidence="1">
    <location>
        <begin position="23"/>
        <end position="332"/>
    </location>
</feature>
<evidence type="ECO:0000256" key="1">
    <source>
        <dbReference type="SAM" id="SignalP"/>
    </source>
</evidence>
<dbReference type="Pfam" id="PF02190">
    <property type="entry name" value="LON_substr_bdg"/>
    <property type="match status" value="1"/>
</dbReference>
<dbReference type="EMBL" id="BLQM01000017">
    <property type="protein sequence ID" value="GMH50806.1"/>
    <property type="molecule type" value="Genomic_DNA"/>
</dbReference>
<proteinExistence type="predicted"/>
<sequence length="332" mass="36624">MVPLRFALFTLLAANLINKVAPFHLRRVPRVKTVRCSKTNSEDTFSIPIVPLPKILLPTSTCSLNLYEPRYLSMLDSIMATPGSKFGAFYSGASPKVTVPPTDEISTETSTPIMKPGDIGVICEVINSEESETRDGERMVKVKGLAVSRFKVESVQSTGYDCLMNGEGGEPYIICECSTFNDLVPSPEEVTDINKAENKLWTTLKSLESLVDSIWCASSDDSEEDECNLSVHRFAPTDSDDRGALERAFHKQQAECDVDGDGGDCTVDSEDRTFLFSMAVSASLTELEQSDQLALLRTRSLLKRLRRCERVVNEAKSWIAARKGLSDLSDLS</sequence>
<dbReference type="Proteomes" id="UP001162640">
    <property type="component" value="Unassembled WGS sequence"/>
</dbReference>
<dbReference type="PANTHER" id="PTHR46732">
    <property type="entry name" value="ATP-DEPENDENT PROTEASE LA (LON) DOMAIN PROTEIN"/>
    <property type="match status" value="1"/>
</dbReference>
<evidence type="ECO:0000313" key="4">
    <source>
        <dbReference type="Proteomes" id="UP001162640"/>
    </source>
</evidence>
<name>A0A9W6ZEJ6_9STRA</name>
<dbReference type="Gene3D" id="2.30.130.40">
    <property type="entry name" value="LON domain-like"/>
    <property type="match status" value="1"/>
</dbReference>
<dbReference type="InterPro" id="IPR046336">
    <property type="entry name" value="Lon_prtase_N_sf"/>
</dbReference>
<dbReference type="AlphaFoldDB" id="A0A9W6ZEJ6"/>
<comment type="caution">
    <text evidence="3">The sequence shown here is derived from an EMBL/GenBank/DDBJ whole genome shotgun (WGS) entry which is preliminary data.</text>
</comment>
<evidence type="ECO:0000259" key="2">
    <source>
        <dbReference type="PROSITE" id="PS51787"/>
    </source>
</evidence>
<keyword evidence="1" id="KW-0732">Signal</keyword>
<dbReference type="PROSITE" id="PS51787">
    <property type="entry name" value="LON_N"/>
    <property type="match status" value="1"/>
</dbReference>